<gene>
    <name evidence="1" type="ORF">TCM_018748</name>
</gene>
<name>A0A061EH15_THECC</name>
<dbReference type="HOGENOM" id="CLU_2175643_0_0_1"/>
<organism evidence="1 2">
    <name type="scientific">Theobroma cacao</name>
    <name type="common">Cacao</name>
    <name type="synonym">Cocoa</name>
    <dbReference type="NCBI Taxonomy" id="3641"/>
    <lineage>
        <taxon>Eukaryota</taxon>
        <taxon>Viridiplantae</taxon>
        <taxon>Streptophyta</taxon>
        <taxon>Embryophyta</taxon>
        <taxon>Tracheophyta</taxon>
        <taxon>Spermatophyta</taxon>
        <taxon>Magnoliopsida</taxon>
        <taxon>eudicotyledons</taxon>
        <taxon>Gunneridae</taxon>
        <taxon>Pentapetalae</taxon>
        <taxon>rosids</taxon>
        <taxon>malvids</taxon>
        <taxon>Malvales</taxon>
        <taxon>Malvaceae</taxon>
        <taxon>Byttnerioideae</taxon>
        <taxon>Theobroma</taxon>
    </lineage>
</organism>
<dbReference type="AlphaFoldDB" id="A0A061EH15"/>
<dbReference type="Proteomes" id="UP000026915">
    <property type="component" value="Chromosome 4"/>
</dbReference>
<reference evidence="1 2" key="1">
    <citation type="journal article" date="2013" name="Genome Biol.">
        <title>The genome sequence of the most widely cultivated cacao type and its use to identify candidate genes regulating pod color.</title>
        <authorList>
            <person name="Motamayor J.C."/>
            <person name="Mockaitis K."/>
            <person name="Schmutz J."/>
            <person name="Haiminen N."/>
            <person name="Iii D.L."/>
            <person name="Cornejo O."/>
            <person name="Findley S.D."/>
            <person name="Zheng P."/>
            <person name="Utro F."/>
            <person name="Royaert S."/>
            <person name="Saski C."/>
            <person name="Jenkins J."/>
            <person name="Podicheti R."/>
            <person name="Zhao M."/>
            <person name="Scheffler B.E."/>
            <person name="Stack J.C."/>
            <person name="Feltus F.A."/>
            <person name="Mustiga G.M."/>
            <person name="Amores F."/>
            <person name="Phillips W."/>
            <person name="Marelli J.P."/>
            <person name="May G.D."/>
            <person name="Shapiro H."/>
            <person name="Ma J."/>
            <person name="Bustamante C.D."/>
            <person name="Schnell R.J."/>
            <person name="Main D."/>
            <person name="Gilbert D."/>
            <person name="Parida L."/>
            <person name="Kuhn D.N."/>
        </authorList>
    </citation>
    <scope>NUCLEOTIDE SEQUENCE [LARGE SCALE GENOMIC DNA]</scope>
    <source>
        <strain evidence="2">cv. Matina 1-6</strain>
    </source>
</reference>
<dbReference type="EMBL" id="CM001882">
    <property type="protein sequence ID" value="EOY03657.1"/>
    <property type="molecule type" value="Genomic_DNA"/>
</dbReference>
<evidence type="ECO:0000313" key="2">
    <source>
        <dbReference type="Proteomes" id="UP000026915"/>
    </source>
</evidence>
<accession>A0A061EH15</accession>
<proteinExistence type="predicted"/>
<keyword evidence="2" id="KW-1185">Reference proteome</keyword>
<evidence type="ECO:0000313" key="1">
    <source>
        <dbReference type="EMBL" id="EOY03657.1"/>
    </source>
</evidence>
<dbReference type="InParanoid" id="A0A061EH15"/>
<protein>
    <submittedName>
        <fullName evidence="1">Uncharacterized protein</fullName>
    </submittedName>
</protein>
<sequence>MVTNDPHQLIPLLYFLSEQDQSTRKNPSLCIRSSGLRCVDEGLGICALRIGQWRSFRSVLEFRSWPLHLSVLDTHKEKDKFEIPINAVAWVHYRHHVLTGGRGTVCSVVG</sequence>
<dbReference type="Gramene" id="EOY03657">
    <property type="protein sequence ID" value="EOY03657"/>
    <property type="gene ID" value="TCM_018748"/>
</dbReference>